<keyword evidence="1" id="KW-1133">Transmembrane helix</keyword>
<evidence type="ECO:0000313" key="3">
    <source>
        <dbReference type="Proteomes" id="UP000035214"/>
    </source>
</evidence>
<reference evidence="2 3" key="1">
    <citation type="submission" date="2015-04" db="EMBL/GenBank/DDBJ databases">
        <title>Draft Genome Sequences of Eight Spore-Forming Food Isolates of Bacillus cereus Genome sequencing.</title>
        <authorList>
            <person name="Krawcyk A.O."/>
            <person name="de Jong A."/>
            <person name="Eijlander R.T."/>
            <person name="Berendsen E.M."/>
            <person name="Holsappel S."/>
            <person name="Wells-Bennik M."/>
            <person name="Kuipers O.P."/>
        </authorList>
    </citation>
    <scope>NUCLEOTIDE SEQUENCE [LARGE SCALE GENOMIC DNA]</scope>
    <source>
        <strain evidence="2 3">B4077</strain>
    </source>
</reference>
<protein>
    <submittedName>
        <fullName evidence="2">Uncharacterized protein</fullName>
    </submittedName>
</protein>
<comment type="caution">
    <text evidence="2">The sequence shown here is derived from an EMBL/GenBank/DDBJ whole genome shotgun (WGS) entry which is preliminary data.</text>
</comment>
<organism evidence="2 3">
    <name type="scientific">Bacillus cereus</name>
    <dbReference type="NCBI Taxonomy" id="1396"/>
    <lineage>
        <taxon>Bacteria</taxon>
        <taxon>Bacillati</taxon>
        <taxon>Bacillota</taxon>
        <taxon>Bacilli</taxon>
        <taxon>Bacillales</taxon>
        <taxon>Bacillaceae</taxon>
        <taxon>Bacillus</taxon>
        <taxon>Bacillus cereus group</taxon>
    </lineage>
</organism>
<evidence type="ECO:0000313" key="2">
    <source>
        <dbReference type="EMBL" id="KLA26035.1"/>
    </source>
</evidence>
<dbReference type="AlphaFoldDB" id="A0A0G8EPM1"/>
<keyword evidence="1" id="KW-0812">Transmembrane</keyword>
<proteinExistence type="predicted"/>
<feature type="transmembrane region" description="Helical" evidence="1">
    <location>
        <begin position="77"/>
        <end position="96"/>
    </location>
</feature>
<accession>A0A0G8EPM1</accession>
<evidence type="ECO:0000256" key="1">
    <source>
        <dbReference type="SAM" id="Phobius"/>
    </source>
</evidence>
<gene>
    <name evidence="2" type="ORF">B4077_6102</name>
</gene>
<dbReference type="EMBL" id="LCYI01000046">
    <property type="protein sequence ID" value="KLA26035.1"/>
    <property type="molecule type" value="Genomic_DNA"/>
</dbReference>
<dbReference type="Proteomes" id="UP000035214">
    <property type="component" value="Unassembled WGS sequence"/>
</dbReference>
<keyword evidence="1" id="KW-0472">Membrane</keyword>
<sequence>MLTYKPTTTSIFVSPGEENLNVSSNKPHAKAMTSTITISFPVLIPAKYVIPIPTIKNSKCHIFFVFLYFKSVNTFKVIYPISIPITYILIIFLLIFRF</sequence>
<name>A0A0G8EPM1_BACCE</name>